<keyword evidence="6 12" id="KW-0812">Transmembrane</keyword>
<accession>A0A067C068</accession>
<dbReference type="PANTHER" id="PTHR22760">
    <property type="entry name" value="GLYCOSYLTRANSFERASE"/>
    <property type="match status" value="1"/>
</dbReference>
<dbReference type="VEuPathDB" id="FungiDB:SPRG_11694"/>
<evidence type="ECO:0000256" key="9">
    <source>
        <dbReference type="ARBA" id="ARBA00023136"/>
    </source>
</evidence>
<feature type="transmembrane region" description="Helical" evidence="12">
    <location>
        <begin position="255"/>
        <end position="274"/>
    </location>
</feature>
<dbReference type="RefSeq" id="XP_012206758.1">
    <property type="nucleotide sequence ID" value="XM_012351368.1"/>
</dbReference>
<dbReference type="GO" id="GO:0005789">
    <property type="term" value="C:endoplasmic reticulum membrane"/>
    <property type="evidence" value="ECO:0007669"/>
    <property type="project" value="UniProtKB-SubCell"/>
</dbReference>
<dbReference type="InterPro" id="IPR005599">
    <property type="entry name" value="GPI_mannosylTrfase"/>
</dbReference>
<evidence type="ECO:0000313" key="13">
    <source>
        <dbReference type="EMBL" id="KDO22510.1"/>
    </source>
</evidence>
<feature type="transmembrane region" description="Helical" evidence="12">
    <location>
        <begin position="135"/>
        <end position="151"/>
    </location>
</feature>
<dbReference type="EMBL" id="KK583267">
    <property type="protein sequence ID" value="KDO22510.1"/>
    <property type="molecule type" value="Genomic_DNA"/>
</dbReference>
<feature type="transmembrane region" description="Helical" evidence="12">
    <location>
        <begin position="346"/>
        <end position="369"/>
    </location>
</feature>
<keyword evidence="4 12" id="KW-0328">Glycosyltransferase</keyword>
<comment type="function">
    <text evidence="10">Mannosyltransferase that operates in the biosynthetic pathway of dolichol-linked oligosaccharides, the glycan precursors employed in protein asparagine (N)-glycosylation. The assembly of dolichol-linked oligosaccharides begins on the cytosolic side of the endoplasmic reticulum membrane and finishes in its lumen. The sequential addition of sugars to dolichol pyrophosphate produces dolichol-linked oligosaccharides containing fourteen sugars, including two GlcNAcs, nine mannoses and three glucoses. Once assembled, the oligosaccharide is transferred from the lipid to nascent proteins by oligosaccharyltransferases. In the lumen of the endoplasmic reticulum, adds the eighth mannose residue in an alpha-1,6 linkage onto Man(7)GlcNAc(2)-PP-dolichol to produce Man(8)GlcNAc(2)-PP-dolichol.</text>
</comment>
<feature type="transmembrane region" description="Helical" evidence="12">
    <location>
        <begin position="157"/>
        <end position="183"/>
    </location>
</feature>
<dbReference type="GO" id="GO:0006487">
    <property type="term" value="P:protein N-linked glycosylation"/>
    <property type="evidence" value="ECO:0007669"/>
    <property type="project" value="TreeGrafter"/>
</dbReference>
<dbReference type="GO" id="GO:0052917">
    <property type="term" value="F:dol-P-Man:Man(7)GlcNAc(2)-PP-Dol alpha-1,6-mannosyltransferase activity"/>
    <property type="evidence" value="ECO:0007669"/>
    <property type="project" value="UniProtKB-EC"/>
</dbReference>
<evidence type="ECO:0000256" key="7">
    <source>
        <dbReference type="ARBA" id="ARBA00022824"/>
    </source>
</evidence>
<proteinExistence type="inferred from homology"/>
<dbReference type="OMA" id="WWVEVRM"/>
<reference evidence="13 14" key="1">
    <citation type="journal article" date="2013" name="PLoS Genet.">
        <title>Distinctive expansion of potential virulence genes in the genome of the oomycete fish pathogen Saprolegnia parasitica.</title>
        <authorList>
            <person name="Jiang R.H."/>
            <person name="de Bruijn I."/>
            <person name="Haas B.J."/>
            <person name="Belmonte R."/>
            <person name="Lobach L."/>
            <person name="Christie J."/>
            <person name="van den Ackerveken G."/>
            <person name="Bottin A."/>
            <person name="Bulone V."/>
            <person name="Diaz-Moreno S.M."/>
            <person name="Dumas B."/>
            <person name="Fan L."/>
            <person name="Gaulin E."/>
            <person name="Govers F."/>
            <person name="Grenville-Briggs L.J."/>
            <person name="Horner N.R."/>
            <person name="Levin J.Z."/>
            <person name="Mammella M."/>
            <person name="Meijer H.J."/>
            <person name="Morris P."/>
            <person name="Nusbaum C."/>
            <person name="Oome S."/>
            <person name="Phillips A.J."/>
            <person name="van Rooyen D."/>
            <person name="Rzeszutek E."/>
            <person name="Saraiva M."/>
            <person name="Secombes C.J."/>
            <person name="Seidl M.F."/>
            <person name="Snel B."/>
            <person name="Stassen J.H."/>
            <person name="Sykes S."/>
            <person name="Tripathy S."/>
            <person name="van den Berg H."/>
            <person name="Vega-Arreguin J.C."/>
            <person name="Wawra S."/>
            <person name="Young S.K."/>
            <person name="Zeng Q."/>
            <person name="Dieguez-Uribeondo J."/>
            <person name="Russ C."/>
            <person name="Tyler B.M."/>
            <person name="van West P."/>
        </authorList>
    </citation>
    <scope>NUCLEOTIDE SEQUENCE [LARGE SCALE GENOMIC DNA]</scope>
    <source>
        <strain evidence="13 14">CBS 223.65</strain>
    </source>
</reference>
<gene>
    <name evidence="13" type="ORF">SPRG_11694</name>
</gene>
<keyword evidence="5" id="KW-0808">Transferase</keyword>
<evidence type="ECO:0000256" key="10">
    <source>
        <dbReference type="ARBA" id="ARBA00044721"/>
    </source>
</evidence>
<dbReference type="KEGG" id="spar:SPRG_11694"/>
<feature type="transmembrane region" description="Helical" evidence="12">
    <location>
        <begin position="295"/>
        <end position="313"/>
    </location>
</feature>
<evidence type="ECO:0000256" key="2">
    <source>
        <dbReference type="ARBA" id="ARBA00004922"/>
    </source>
</evidence>
<comment type="pathway">
    <text evidence="2">Protein modification; protein glycosylation.</text>
</comment>
<feature type="transmembrane region" description="Helical" evidence="12">
    <location>
        <begin position="319"/>
        <end position="339"/>
    </location>
</feature>
<evidence type="ECO:0000256" key="5">
    <source>
        <dbReference type="ARBA" id="ARBA00022679"/>
    </source>
</evidence>
<keyword evidence="14" id="KW-1185">Reference proteome</keyword>
<organism evidence="13 14">
    <name type="scientific">Saprolegnia parasitica (strain CBS 223.65)</name>
    <dbReference type="NCBI Taxonomy" id="695850"/>
    <lineage>
        <taxon>Eukaryota</taxon>
        <taxon>Sar</taxon>
        <taxon>Stramenopiles</taxon>
        <taxon>Oomycota</taxon>
        <taxon>Saprolegniomycetes</taxon>
        <taxon>Saprolegniales</taxon>
        <taxon>Saprolegniaceae</taxon>
        <taxon>Saprolegnia</taxon>
    </lineage>
</organism>
<feature type="transmembrane region" description="Helical" evidence="12">
    <location>
        <begin position="190"/>
        <end position="211"/>
    </location>
</feature>
<dbReference type="Pfam" id="PF03901">
    <property type="entry name" value="Glyco_transf_22"/>
    <property type="match status" value="1"/>
</dbReference>
<evidence type="ECO:0000313" key="14">
    <source>
        <dbReference type="Proteomes" id="UP000030745"/>
    </source>
</evidence>
<evidence type="ECO:0000256" key="6">
    <source>
        <dbReference type="ARBA" id="ARBA00022692"/>
    </source>
</evidence>
<sequence>MADEVVVLAVGAFQLWLSPFAKVEESFNLQAIHDLLYERNITRYDHFEFPGVVPRTFLGALPVAMVAAPASLLLSKASMQVAARASLWLLSFGAWRTLKRTIGSVFGSDTAVAYSLVTAVQFHLVFYMSRTLPNIFALILVLLAYAAWMQHQPRRVIVLLSISTIIFRGDTAVLFAPILLTLLFARHVGFVEMVATGVTAALSALALTVGVDSAFWQRWLWPEGEVLYFNTILNKSHEWGTHPFHWYFTSALPRILGASALLLPLGLTSLGSILPHLSTVRLAQLRSANWLDRDVCYYVLPVVLYMLLFSILPHKELRFILNAVPMLNLASAVGVAKLWRGRHKAAWPLLCVVLSLAITALCSVVFTLASHANYPGGVAFAKLHALQHARAAEPVHVHIDVAAAMTGVSRFGEQYSAWTYSKAEDVTDFSAFDYLVTETLAREGFSSIAVVEIFDRIDVRRLQLVHRPYIYVLARDAASPEA</sequence>
<comment type="catalytic activity">
    <reaction evidence="11">
        <text>an alpha-D-Man-(1-&gt;2)-alpha-D-Man-(1-&gt;2)-alpha-D-Man-(1-&gt;3)-[alpha-D-Man-(1-&gt;2)-alpha-D-Man-(1-&gt;3)-alpha-D-Man-(1-&gt;6)]-beta-D-Man-(1-&gt;4)-beta-D-GlcNAc-(1-&gt;4)-alpha-D-GlcNAc-diphospho-di-trans,poly-cis-dolichol + a di-trans,poly-cis-dolichyl beta-D-mannosyl phosphate = an alpha-D-Man-(1-&gt;2)-alpha-D-Man-(1-&gt;2)-alpha-D-Man-(1-&gt;3)-[alpha-D-Man-(1-&gt;2)-alpha-D-Man-(1-&gt;3)-[alpha-D-Man-(1-&gt;6)]-alpha-D-Man-(1-&gt;6)]-beta-D-Man-(1-&gt;4)-beta-D-GlcNAc-(1-&gt;4)-alpha-D-GlcNAc-diphospho-di-trans,poly-cis-dolichol + a di-trans,poly-cis-dolichyl phosphate + H(+)</text>
        <dbReference type="Rhea" id="RHEA:29535"/>
        <dbReference type="Rhea" id="RHEA-COMP:19498"/>
        <dbReference type="Rhea" id="RHEA-COMP:19501"/>
        <dbReference type="Rhea" id="RHEA-COMP:19518"/>
        <dbReference type="Rhea" id="RHEA-COMP:19519"/>
        <dbReference type="ChEBI" id="CHEBI:15378"/>
        <dbReference type="ChEBI" id="CHEBI:57683"/>
        <dbReference type="ChEBI" id="CHEBI:58211"/>
        <dbReference type="ChEBI" id="CHEBI:132517"/>
        <dbReference type="ChEBI" id="CHEBI:132519"/>
        <dbReference type="EC" id="2.4.1.260"/>
    </reaction>
    <physiologicalReaction direction="left-to-right" evidence="11">
        <dbReference type="Rhea" id="RHEA:29536"/>
    </physiologicalReaction>
</comment>
<evidence type="ECO:0000256" key="4">
    <source>
        <dbReference type="ARBA" id="ARBA00022676"/>
    </source>
</evidence>
<evidence type="ECO:0000256" key="12">
    <source>
        <dbReference type="RuleBase" id="RU363075"/>
    </source>
</evidence>
<dbReference type="Proteomes" id="UP000030745">
    <property type="component" value="Unassembled WGS sequence"/>
</dbReference>
<keyword evidence="7 12" id="KW-0256">Endoplasmic reticulum</keyword>
<evidence type="ECO:0000256" key="8">
    <source>
        <dbReference type="ARBA" id="ARBA00022989"/>
    </source>
</evidence>
<dbReference type="EC" id="2.4.1.-" evidence="12"/>
<evidence type="ECO:0000256" key="3">
    <source>
        <dbReference type="ARBA" id="ARBA00007063"/>
    </source>
</evidence>
<name>A0A067C068_SAPPC</name>
<keyword evidence="9 12" id="KW-0472">Membrane</keyword>
<feature type="non-terminal residue" evidence="13">
    <location>
        <position position="1"/>
    </location>
</feature>
<evidence type="ECO:0000256" key="1">
    <source>
        <dbReference type="ARBA" id="ARBA00004477"/>
    </source>
</evidence>
<feature type="transmembrane region" description="Helical" evidence="12">
    <location>
        <begin position="56"/>
        <end position="74"/>
    </location>
</feature>
<protein>
    <recommendedName>
        <fullName evidence="12">Mannosyltransferase</fullName>
        <ecNumber evidence="12">2.4.1.-</ecNumber>
    </recommendedName>
</protein>
<dbReference type="OrthoDB" id="19039at2759"/>
<dbReference type="UniPathway" id="UPA00378"/>
<comment type="similarity">
    <text evidence="3 12">Belongs to the glycosyltransferase 22 family.</text>
</comment>
<comment type="subcellular location">
    <subcellularLocation>
        <location evidence="1 12">Endoplasmic reticulum membrane</location>
        <topology evidence="1 12">Multi-pass membrane protein</topology>
    </subcellularLocation>
</comment>
<dbReference type="PANTHER" id="PTHR22760:SF1">
    <property type="entry name" value="DOL-P-MAN:MAN(7)GLCNAC(2)-PP-DOL ALPHA-1,6-MANNOSYLTRANSFERASE"/>
    <property type="match status" value="1"/>
</dbReference>
<keyword evidence="8 12" id="KW-1133">Transmembrane helix</keyword>
<dbReference type="AlphaFoldDB" id="A0A067C068"/>
<evidence type="ECO:0000256" key="11">
    <source>
        <dbReference type="ARBA" id="ARBA00048899"/>
    </source>
</evidence>
<dbReference type="GeneID" id="24133715"/>
<dbReference type="STRING" id="695850.A0A067C068"/>